<evidence type="ECO:0000313" key="4">
    <source>
        <dbReference type="EMBL" id="KAL0959764.1"/>
    </source>
</evidence>
<keyword evidence="1" id="KW-0863">Zinc-finger</keyword>
<proteinExistence type="predicted"/>
<evidence type="ECO:0000256" key="2">
    <source>
        <dbReference type="SAM" id="Coils"/>
    </source>
</evidence>
<dbReference type="SUPFAM" id="SSF57850">
    <property type="entry name" value="RING/U-box"/>
    <property type="match status" value="1"/>
</dbReference>
<name>A0ABR3JV37_9AGAR</name>
<gene>
    <name evidence="4" type="ORF">HGRIS_011454</name>
</gene>
<evidence type="ECO:0000259" key="3">
    <source>
        <dbReference type="PROSITE" id="PS50089"/>
    </source>
</evidence>
<keyword evidence="5" id="KW-1185">Reference proteome</keyword>
<dbReference type="PROSITE" id="PS50089">
    <property type="entry name" value="ZF_RING_2"/>
    <property type="match status" value="1"/>
</dbReference>
<sequence length="197" mass="21608">MVKIECSICFDAFTTDQFRFLRCGHGFCVQCTDHLAMHNSCVLCKAPKRRGDAHPIFASFVLSESEEKAAQVTEGLRKIDANSSSSTVKASVQQLRDFLASNHTKKDLAQMLSVVADGLEERVSPLCSRVEELSGENEALKAKNKAVLLAYRKSLARVEEENGALRAAAARWEAVATLAQDRLHAQAISQQQPASTK</sequence>
<dbReference type="InterPro" id="IPR013083">
    <property type="entry name" value="Znf_RING/FYVE/PHD"/>
</dbReference>
<comment type="caution">
    <text evidence="4">The sequence shown here is derived from an EMBL/GenBank/DDBJ whole genome shotgun (WGS) entry which is preliminary data.</text>
</comment>
<feature type="coiled-coil region" evidence="2">
    <location>
        <begin position="130"/>
        <end position="175"/>
    </location>
</feature>
<dbReference type="Pfam" id="PF13639">
    <property type="entry name" value="zf-RING_2"/>
    <property type="match status" value="1"/>
</dbReference>
<evidence type="ECO:0000256" key="1">
    <source>
        <dbReference type="PROSITE-ProRule" id="PRU00175"/>
    </source>
</evidence>
<dbReference type="SMART" id="SM00184">
    <property type="entry name" value="RING"/>
    <property type="match status" value="1"/>
</dbReference>
<accession>A0ABR3JV37</accession>
<keyword evidence="1" id="KW-0479">Metal-binding</keyword>
<dbReference type="Proteomes" id="UP001556367">
    <property type="component" value="Unassembled WGS sequence"/>
</dbReference>
<dbReference type="Gene3D" id="3.30.40.10">
    <property type="entry name" value="Zinc/RING finger domain, C3HC4 (zinc finger)"/>
    <property type="match status" value="1"/>
</dbReference>
<protein>
    <recommendedName>
        <fullName evidence="3">RING-type domain-containing protein</fullName>
    </recommendedName>
</protein>
<evidence type="ECO:0000313" key="5">
    <source>
        <dbReference type="Proteomes" id="UP001556367"/>
    </source>
</evidence>
<keyword evidence="2" id="KW-0175">Coiled coil</keyword>
<dbReference type="InterPro" id="IPR001841">
    <property type="entry name" value="Znf_RING"/>
</dbReference>
<dbReference type="EMBL" id="JASNQZ010000002">
    <property type="protein sequence ID" value="KAL0959764.1"/>
    <property type="molecule type" value="Genomic_DNA"/>
</dbReference>
<keyword evidence="1" id="KW-0862">Zinc</keyword>
<feature type="domain" description="RING-type" evidence="3">
    <location>
        <begin position="6"/>
        <end position="45"/>
    </location>
</feature>
<reference evidence="5" key="1">
    <citation type="submission" date="2024-06" db="EMBL/GenBank/DDBJ databases">
        <title>Multi-omics analyses provide insights into the biosynthesis of the anticancer antibiotic pleurotin in Hohenbuehelia grisea.</title>
        <authorList>
            <person name="Weaver J.A."/>
            <person name="Alberti F."/>
        </authorList>
    </citation>
    <scope>NUCLEOTIDE SEQUENCE [LARGE SCALE GENOMIC DNA]</scope>
    <source>
        <strain evidence="5">T-177</strain>
    </source>
</reference>
<organism evidence="4 5">
    <name type="scientific">Hohenbuehelia grisea</name>
    <dbReference type="NCBI Taxonomy" id="104357"/>
    <lineage>
        <taxon>Eukaryota</taxon>
        <taxon>Fungi</taxon>
        <taxon>Dikarya</taxon>
        <taxon>Basidiomycota</taxon>
        <taxon>Agaricomycotina</taxon>
        <taxon>Agaricomycetes</taxon>
        <taxon>Agaricomycetidae</taxon>
        <taxon>Agaricales</taxon>
        <taxon>Pleurotineae</taxon>
        <taxon>Pleurotaceae</taxon>
        <taxon>Hohenbuehelia</taxon>
    </lineage>
</organism>